<dbReference type="AlphaFoldDB" id="A0A3C0F206"/>
<dbReference type="InterPro" id="IPR036873">
    <property type="entry name" value="Rhodanese-like_dom_sf"/>
</dbReference>
<gene>
    <name evidence="1" type="ORF">DHV22_01855</name>
</gene>
<dbReference type="RefSeq" id="WP_286852755.1">
    <property type="nucleotide sequence ID" value="NZ_JBLWYO010000011.1"/>
</dbReference>
<comment type="caution">
    <text evidence="1">The sequence shown here is derived from an EMBL/GenBank/DDBJ whole genome shotgun (WGS) entry which is preliminary data.</text>
</comment>
<dbReference type="SUPFAM" id="SSF52821">
    <property type="entry name" value="Rhodanese/Cell cycle control phosphatase"/>
    <property type="match status" value="1"/>
</dbReference>
<dbReference type="InterPro" id="IPR001763">
    <property type="entry name" value="Rhodanese-like_dom"/>
</dbReference>
<dbReference type="STRING" id="1137281.D778_01207"/>
<dbReference type="InterPro" id="IPR050229">
    <property type="entry name" value="GlpE_sulfurtransferase"/>
</dbReference>
<dbReference type="Pfam" id="PF00581">
    <property type="entry name" value="Rhodanese"/>
    <property type="match status" value="1"/>
</dbReference>
<protein>
    <submittedName>
        <fullName evidence="1">Rhodanese-like domain-containing protein</fullName>
    </submittedName>
</protein>
<name>A0A3C0F206_9FLAO</name>
<dbReference type="Proteomes" id="UP000263268">
    <property type="component" value="Unassembled WGS sequence"/>
</dbReference>
<evidence type="ECO:0000313" key="2">
    <source>
        <dbReference type="Proteomes" id="UP000263268"/>
    </source>
</evidence>
<dbReference type="PANTHER" id="PTHR43031:SF1">
    <property type="entry name" value="PYRIDINE NUCLEOTIDE-DISULPHIDE OXIDOREDUCTASE"/>
    <property type="match status" value="1"/>
</dbReference>
<dbReference type="Gene3D" id="3.40.250.10">
    <property type="entry name" value="Rhodanese-like domain"/>
    <property type="match status" value="1"/>
</dbReference>
<organism evidence="1 2">
    <name type="scientific">Xanthomarina gelatinilytica</name>
    <dbReference type="NCBI Taxonomy" id="1137281"/>
    <lineage>
        <taxon>Bacteria</taxon>
        <taxon>Pseudomonadati</taxon>
        <taxon>Bacteroidota</taxon>
        <taxon>Flavobacteriia</taxon>
        <taxon>Flavobacteriales</taxon>
        <taxon>Flavobacteriaceae</taxon>
        <taxon>Xanthomarina</taxon>
    </lineage>
</organism>
<dbReference type="EMBL" id="DPRK01000028">
    <property type="protein sequence ID" value="HCY80425.1"/>
    <property type="molecule type" value="Genomic_DNA"/>
</dbReference>
<dbReference type="PROSITE" id="PS50206">
    <property type="entry name" value="RHODANESE_3"/>
    <property type="match status" value="1"/>
</dbReference>
<dbReference type="PANTHER" id="PTHR43031">
    <property type="entry name" value="FAD-DEPENDENT OXIDOREDUCTASE"/>
    <property type="match status" value="1"/>
</dbReference>
<evidence type="ECO:0000313" key="1">
    <source>
        <dbReference type="EMBL" id="HCY80425.1"/>
    </source>
</evidence>
<dbReference type="SMART" id="SM00450">
    <property type="entry name" value="RHOD"/>
    <property type="match status" value="1"/>
</dbReference>
<dbReference type="CDD" id="cd00158">
    <property type="entry name" value="RHOD"/>
    <property type="match status" value="1"/>
</dbReference>
<reference evidence="1 2" key="1">
    <citation type="journal article" date="2018" name="Nat. Biotechnol.">
        <title>A standardized bacterial taxonomy based on genome phylogeny substantially revises the tree of life.</title>
        <authorList>
            <person name="Parks D.H."/>
            <person name="Chuvochina M."/>
            <person name="Waite D.W."/>
            <person name="Rinke C."/>
            <person name="Skarshewski A."/>
            <person name="Chaumeil P.A."/>
            <person name="Hugenholtz P."/>
        </authorList>
    </citation>
    <scope>NUCLEOTIDE SEQUENCE [LARGE SCALE GENOMIC DNA]</scope>
    <source>
        <strain evidence="1">UBA10227</strain>
    </source>
</reference>
<proteinExistence type="predicted"/>
<accession>A0A3C0F206</accession>
<sequence>MKKRLILFFVMLLAITVHAQEADSIALLSPVEFKTQIERGSVQLIDVRTPEEFQEGHIEGALNIDFYSEDFEKEFHKLDKEQPVYLYCRSGYRSNQSAIKLKEMGFKDVYDLEGGILNYNQED</sequence>